<dbReference type="AlphaFoldDB" id="A0A0E4BK20"/>
<name>A0A0E4BK20_9BRAD</name>
<proteinExistence type="predicted"/>
<evidence type="ECO:0000313" key="1">
    <source>
        <dbReference type="EMBL" id="BAR53469.1"/>
    </source>
</evidence>
<accession>A0A0E4BK20</accession>
<dbReference type="Proteomes" id="UP000063308">
    <property type="component" value="Chromosome"/>
</dbReference>
<dbReference type="RefSeq" id="WP_396604693.1">
    <property type="nucleotide sequence ID" value="NZ_JBIYEG010000002.1"/>
</dbReference>
<reference evidence="1 2" key="1">
    <citation type="submission" date="2014-11" db="EMBL/GenBank/DDBJ databases">
        <title>Symbiosis island explosion on the genome of extra-slow-growing strains of soybean bradyrhizobia with massive insertion sequences.</title>
        <authorList>
            <person name="Iida T."/>
            <person name="Minamisawa K."/>
        </authorList>
    </citation>
    <scope>NUCLEOTIDE SEQUENCE [LARGE SCALE GENOMIC DNA]</scope>
    <source>
        <strain evidence="1 2">NK6</strain>
    </source>
</reference>
<protein>
    <submittedName>
        <fullName evidence="1">Uncharacterized protein</fullName>
    </submittedName>
</protein>
<organism evidence="1 2">
    <name type="scientific">Bradyrhizobium diazoefficiens</name>
    <dbReference type="NCBI Taxonomy" id="1355477"/>
    <lineage>
        <taxon>Bacteria</taxon>
        <taxon>Pseudomonadati</taxon>
        <taxon>Pseudomonadota</taxon>
        <taxon>Alphaproteobacteria</taxon>
        <taxon>Hyphomicrobiales</taxon>
        <taxon>Nitrobacteraceae</taxon>
        <taxon>Bradyrhizobium</taxon>
    </lineage>
</organism>
<evidence type="ECO:0000313" key="2">
    <source>
        <dbReference type="Proteomes" id="UP000063308"/>
    </source>
</evidence>
<dbReference type="EMBL" id="AP014685">
    <property type="protein sequence ID" value="BAR53469.1"/>
    <property type="molecule type" value="Genomic_DNA"/>
</dbReference>
<sequence length="43" mass="5243">MLRLIDFQKISRQDARRTVVLYVEEQAEKQQEKSRQKLGRTEH</sequence>
<gene>
    <name evidence="1" type="ORF">NK6_281</name>
</gene>